<dbReference type="AlphaFoldDB" id="A0A9P8PII3"/>
<evidence type="ECO:0000313" key="2">
    <source>
        <dbReference type="EMBL" id="KAH3672442.1"/>
    </source>
</evidence>
<dbReference type="EMBL" id="JAEUBG010005805">
    <property type="protein sequence ID" value="KAH3672442.1"/>
    <property type="molecule type" value="Genomic_DNA"/>
</dbReference>
<sequence>WNARKSKCSTVWSREIIWMVQIIALMFQRPYWIWTVNSTVKEHSCEVVTGTGFEPQARNFGESNLTSWPGLTKQSADSRDHRAECLITHKVSLRNQTIRFYQNHQKTKIENIFVFRTNHISSHNLQFSNNTRHRNNDTDHANKQSTAQAGLLSQPNPSHPIQGTVVKILVSKPHNNMLDNRQFLSAQPNITVHKKKKIMISPRIELGTFCVLSRCHDQLDHETIIFCHGRHVDLYTLQGQRHVILDDVPTQTRCMGINIYVFSQVYFYDPVHPIPPLLLKQITETIDKEIRGYSMDCLTRIKELGGFGLVDLSLQLVGHRAKFIYYLFTNSDFHIYRHLRFKLQSFCNLLCDLFRLHPSAPLISVTDSHYYRQEDGTRTNQLLVWETNNFNRPRSGSLCQPTLPNPSSSPQASHLQGFPWYELLNGALLRFFNDLPPESYWKTWLSPAEFQYKSTPVKDMWVFLTKVLPSFRLQGDLLALSNWFEDRELVWLESWFQVVSIPHFHTGDGAPTLSLFNLPSSEIDLRFIHSANRVAKFIPALKDHTQSEASLESFKHFYK</sequence>
<evidence type="ECO:0000256" key="1">
    <source>
        <dbReference type="SAM" id="MobiDB-lite"/>
    </source>
</evidence>
<feature type="compositionally biased region" description="Polar residues" evidence="1">
    <location>
        <begin position="143"/>
        <end position="156"/>
    </location>
</feature>
<name>A0A9P8PII3_WICPI</name>
<comment type="caution">
    <text evidence="2">The sequence shown here is derived from an EMBL/GenBank/DDBJ whole genome shotgun (WGS) entry which is preliminary data.</text>
</comment>
<dbReference type="OrthoDB" id="4096822at2759"/>
<dbReference type="Proteomes" id="UP000774326">
    <property type="component" value="Unassembled WGS sequence"/>
</dbReference>
<protein>
    <submittedName>
        <fullName evidence="2">Uncharacterized protein</fullName>
    </submittedName>
</protein>
<gene>
    <name evidence="2" type="ORF">WICPIJ_010050</name>
</gene>
<feature type="region of interest" description="Disordered" evidence="1">
    <location>
        <begin position="125"/>
        <end position="156"/>
    </location>
</feature>
<proteinExistence type="predicted"/>
<feature type="non-terminal residue" evidence="2">
    <location>
        <position position="1"/>
    </location>
</feature>
<organism evidence="2 3">
    <name type="scientific">Wickerhamomyces pijperi</name>
    <name type="common">Yeast</name>
    <name type="synonym">Pichia pijperi</name>
    <dbReference type="NCBI Taxonomy" id="599730"/>
    <lineage>
        <taxon>Eukaryota</taxon>
        <taxon>Fungi</taxon>
        <taxon>Dikarya</taxon>
        <taxon>Ascomycota</taxon>
        <taxon>Saccharomycotina</taxon>
        <taxon>Saccharomycetes</taxon>
        <taxon>Phaffomycetales</taxon>
        <taxon>Wickerhamomycetaceae</taxon>
        <taxon>Wickerhamomyces</taxon>
    </lineage>
</organism>
<keyword evidence="3" id="KW-1185">Reference proteome</keyword>
<reference evidence="2" key="1">
    <citation type="journal article" date="2021" name="Open Biol.">
        <title>Shared evolutionary footprints suggest mitochondrial oxidative damage underlies multiple complex I losses in fungi.</title>
        <authorList>
            <person name="Schikora-Tamarit M.A."/>
            <person name="Marcet-Houben M."/>
            <person name="Nosek J."/>
            <person name="Gabaldon T."/>
        </authorList>
    </citation>
    <scope>NUCLEOTIDE SEQUENCE</scope>
    <source>
        <strain evidence="2">CBS2887</strain>
    </source>
</reference>
<reference evidence="2" key="2">
    <citation type="submission" date="2021-01" db="EMBL/GenBank/DDBJ databases">
        <authorList>
            <person name="Schikora-Tamarit M.A."/>
        </authorList>
    </citation>
    <scope>NUCLEOTIDE SEQUENCE</scope>
    <source>
        <strain evidence="2">CBS2887</strain>
    </source>
</reference>
<feature type="non-terminal residue" evidence="2">
    <location>
        <position position="559"/>
    </location>
</feature>
<accession>A0A9P8PII3</accession>
<evidence type="ECO:0000313" key="3">
    <source>
        <dbReference type="Proteomes" id="UP000774326"/>
    </source>
</evidence>